<organism evidence="2 3">
    <name type="scientific">Brachyspira innocens</name>
    <dbReference type="NCBI Taxonomy" id="13264"/>
    <lineage>
        <taxon>Bacteria</taxon>
        <taxon>Pseudomonadati</taxon>
        <taxon>Spirochaetota</taxon>
        <taxon>Spirochaetia</taxon>
        <taxon>Brachyspirales</taxon>
        <taxon>Brachyspiraceae</taxon>
        <taxon>Brachyspira</taxon>
    </lineage>
</organism>
<protein>
    <recommendedName>
        <fullName evidence="4">Lipoprotein</fullName>
    </recommendedName>
</protein>
<evidence type="ECO:0000256" key="1">
    <source>
        <dbReference type="SAM" id="SignalP"/>
    </source>
</evidence>
<evidence type="ECO:0008006" key="4">
    <source>
        <dbReference type="Google" id="ProtNLM"/>
    </source>
</evidence>
<dbReference type="RefSeq" id="WP_304385176.1">
    <property type="nucleotide sequence ID" value="NZ_JAUPBL010000035.1"/>
</dbReference>
<dbReference type="Proteomes" id="UP001175147">
    <property type="component" value="Unassembled WGS sequence"/>
</dbReference>
<evidence type="ECO:0000313" key="2">
    <source>
        <dbReference type="EMBL" id="MDO7020207.1"/>
    </source>
</evidence>
<keyword evidence="1" id="KW-0732">Signal</keyword>
<dbReference type="EMBL" id="JAUPBM010000051">
    <property type="protein sequence ID" value="MDO7020207.1"/>
    <property type="molecule type" value="Genomic_DNA"/>
</dbReference>
<evidence type="ECO:0000313" key="3">
    <source>
        <dbReference type="Proteomes" id="UP001175147"/>
    </source>
</evidence>
<keyword evidence="3" id="KW-1185">Reference proteome</keyword>
<accession>A0ABT8YY91</accession>
<reference evidence="2" key="1">
    <citation type="submission" date="2023-07" db="EMBL/GenBank/DDBJ databases">
        <title>Mucosal microbiota of week-old chicken and adult hens.</title>
        <authorList>
            <person name="Volf J."/>
            <person name="Karasova D."/>
            <person name="Crhanova M."/>
            <person name="Faldynova M."/>
            <person name="Prikrylova H."/>
            <person name="Zeman M."/>
            <person name="Babak V."/>
            <person name="Rajova J."/>
            <person name="Rychlik I."/>
        </authorList>
    </citation>
    <scope>NUCLEOTIDE SEQUENCE</scope>
    <source>
        <strain evidence="2">ET902</strain>
    </source>
</reference>
<proteinExistence type="predicted"/>
<dbReference type="PROSITE" id="PS51257">
    <property type="entry name" value="PROKAR_LIPOPROTEIN"/>
    <property type="match status" value="1"/>
</dbReference>
<feature type="chain" id="PRO_5045527337" description="Lipoprotein" evidence="1">
    <location>
        <begin position="23"/>
        <end position="293"/>
    </location>
</feature>
<comment type="caution">
    <text evidence="2">The sequence shown here is derived from an EMBL/GenBank/DDBJ whole genome shotgun (WGS) entry which is preliminary data.</text>
</comment>
<feature type="signal peptide" evidence="1">
    <location>
        <begin position="1"/>
        <end position="22"/>
    </location>
</feature>
<name>A0ABT8YY91_9SPIR</name>
<sequence>MKKAVIKIILCLTAVIFAVSCGGNNDSPTNPTQGEFSVNIDSYGTREEKTIGTSSEDTSFTKEGKIKCYPGQETKVEINKVTAASGSVSLEPTDFELTTSTVSATANEIGIKLSASGIEKIRKAAAGEVYQYTFTFLFTRTSDNKTATSEGTLYVANIDIIKQTDIETAIKNTKYTSADAGTGVLVVSENPVWKFNLSGFNLNQTSGFTATATSSSGSVYVSSAESAIFSQAKGIGFFFSAKGVKDTSNKQATFTITVKLNNSGYMLDSAISYVATDGFKLILSLGQTDGTWR</sequence>
<gene>
    <name evidence="2" type="ORF">Q5M86_05415</name>
</gene>